<dbReference type="InterPro" id="IPR024463">
    <property type="entry name" value="Transposase_TnpC_homeodom"/>
</dbReference>
<protein>
    <recommendedName>
        <fullName evidence="1">Transposase TnpC homeodomain domain-containing protein</fullName>
    </recommendedName>
</protein>
<proteinExistence type="predicted"/>
<dbReference type="Proteomes" id="UP001596023">
    <property type="component" value="Unassembled WGS sequence"/>
</dbReference>
<dbReference type="RefSeq" id="WP_379993519.1">
    <property type="nucleotide sequence ID" value="NZ_JBHSGN010000008.1"/>
</dbReference>
<comment type="caution">
    <text evidence="2">The sequence shown here is derived from an EMBL/GenBank/DDBJ whole genome shotgun (WGS) entry which is preliminary data.</text>
</comment>
<gene>
    <name evidence="2" type="ORF">ACFO6W_01380</name>
</gene>
<evidence type="ECO:0000259" key="1">
    <source>
        <dbReference type="Pfam" id="PF13007"/>
    </source>
</evidence>
<keyword evidence="3" id="KW-1185">Reference proteome</keyword>
<feature type="domain" description="Transposase TnpC homeodomain" evidence="1">
    <location>
        <begin position="31"/>
        <end position="94"/>
    </location>
</feature>
<accession>A0ABV9KQL2</accession>
<name>A0ABV9KQL2_9BACT</name>
<organism evidence="2 3">
    <name type="scientific">Dysgonomonas termitidis</name>
    <dbReference type="NCBI Taxonomy" id="1516126"/>
    <lineage>
        <taxon>Bacteria</taxon>
        <taxon>Pseudomonadati</taxon>
        <taxon>Bacteroidota</taxon>
        <taxon>Bacteroidia</taxon>
        <taxon>Bacteroidales</taxon>
        <taxon>Dysgonomonadaceae</taxon>
        <taxon>Dysgonomonas</taxon>
    </lineage>
</organism>
<dbReference type="EMBL" id="JBHSGN010000008">
    <property type="protein sequence ID" value="MFC4672337.1"/>
    <property type="molecule type" value="Genomic_DNA"/>
</dbReference>
<evidence type="ECO:0000313" key="2">
    <source>
        <dbReference type="EMBL" id="MFC4672337.1"/>
    </source>
</evidence>
<reference evidence="3" key="1">
    <citation type="journal article" date="2019" name="Int. J. Syst. Evol. Microbiol.">
        <title>The Global Catalogue of Microorganisms (GCM) 10K type strain sequencing project: providing services to taxonomists for standard genome sequencing and annotation.</title>
        <authorList>
            <consortium name="The Broad Institute Genomics Platform"/>
            <consortium name="The Broad Institute Genome Sequencing Center for Infectious Disease"/>
            <person name="Wu L."/>
            <person name="Ma J."/>
        </authorList>
    </citation>
    <scope>NUCLEOTIDE SEQUENCE [LARGE SCALE GENOMIC DNA]</scope>
    <source>
        <strain evidence="3">CCUG 66188</strain>
    </source>
</reference>
<dbReference type="Pfam" id="PF13007">
    <property type="entry name" value="LZ_Tnp_IS66"/>
    <property type="match status" value="1"/>
</dbReference>
<sequence length="102" mass="11623">MNRDRRIIKLLHAEDGGLVLYMKRLRAAIARLNTNLAWFMRQMFGRKSEKLSRLDPNQLGLDFEGFNLKLPLQAQASESAAAEIAEISALPTKKKPLNLEQM</sequence>
<evidence type="ECO:0000313" key="3">
    <source>
        <dbReference type="Proteomes" id="UP001596023"/>
    </source>
</evidence>